<reference evidence="1" key="1">
    <citation type="submission" date="2022-11" db="EMBL/GenBank/DDBJ databases">
        <title>Dyadobacter pollutisoli sp. nov., isolated from plastic dumped soil.</title>
        <authorList>
            <person name="Kim J.M."/>
            <person name="Kim K.R."/>
            <person name="Lee J.K."/>
            <person name="Hao L."/>
            <person name="Jeon C.O."/>
        </authorList>
    </citation>
    <scope>NUCLEOTIDE SEQUENCE</scope>
    <source>
        <strain evidence="1">U1</strain>
    </source>
</reference>
<keyword evidence="2" id="KW-1185">Reference proteome</keyword>
<sequence length="43" mass="4520">MDRQQQAGSIYAATNATGKYAGVLVQTLDGGDVEHGRLTINQA</sequence>
<evidence type="ECO:0000313" key="1">
    <source>
        <dbReference type="EMBL" id="WAC15136.1"/>
    </source>
</evidence>
<name>A0A9E8SPV9_9BACT</name>
<accession>A0A9E8SPV9</accession>
<dbReference type="KEGG" id="dpf:ON006_14445"/>
<dbReference type="AlphaFoldDB" id="A0A9E8SPV9"/>
<dbReference type="Proteomes" id="UP001164653">
    <property type="component" value="Chromosome"/>
</dbReference>
<gene>
    <name evidence="1" type="ORF">ON006_14445</name>
</gene>
<organism evidence="1 2">
    <name type="scientific">Dyadobacter pollutisoli</name>
    <dbReference type="NCBI Taxonomy" id="2910158"/>
    <lineage>
        <taxon>Bacteria</taxon>
        <taxon>Pseudomonadati</taxon>
        <taxon>Bacteroidota</taxon>
        <taxon>Cytophagia</taxon>
        <taxon>Cytophagales</taxon>
        <taxon>Spirosomataceae</taxon>
        <taxon>Dyadobacter</taxon>
    </lineage>
</organism>
<dbReference type="EMBL" id="CP112998">
    <property type="protein sequence ID" value="WAC15136.1"/>
    <property type="molecule type" value="Genomic_DNA"/>
</dbReference>
<protein>
    <submittedName>
        <fullName evidence="1">Uncharacterized protein</fullName>
    </submittedName>
</protein>
<evidence type="ECO:0000313" key="2">
    <source>
        <dbReference type="Proteomes" id="UP001164653"/>
    </source>
</evidence>
<dbReference type="RefSeq" id="WP_255772873.1">
    <property type="nucleotide sequence ID" value="NZ_CP112998.1"/>
</dbReference>
<proteinExistence type="predicted"/>